<proteinExistence type="predicted"/>
<feature type="compositionally biased region" description="Basic and acidic residues" evidence="1">
    <location>
        <begin position="966"/>
        <end position="978"/>
    </location>
</feature>
<dbReference type="AlphaFoldDB" id="A0ABD3PQ87"/>
<dbReference type="SUPFAM" id="SSF48371">
    <property type="entry name" value="ARM repeat"/>
    <property type="match status" value="1"/>
</dbReference>
<evidence type="ECO:0000313" key="3">
    <source>
        <dbReference type="Proteomes" id="UP001516023"/>
    </source>
</evidence>
<feature type="region of interest" description="Disordered" evidence="1">
    <location>
        <begin position="949"/>
        <end position="978"/>
    </location>
</feature>
<dbReference type="InterPro" id="IPR016024">
    <property type="entry name" value="ARM-type_fold"/>
</dbReference>
<reference evidence="2 3" key="1">
    <citation type="journal article" date="2020" name="G3 (Bethesda)">
        <title>Improved Reference Genome for Cyclotella cryptica CCMP332, a Model for Cell Wall Morphogenesis, Salinity Adaptation, and Lipid Production in Diatoms (Bacillariophyta).</title>
        <authorList>
            <person name="Roberts W.R."/>
            <person name="Downey K.M."/>
            <person name="Ruck E.C."/>
            <person name="Traller J.C."/>
            <person name="Alverson A.J."/>
        </authorList>
    </citation>
    <scope>NUCLEOTIDE SEQUENCE [LARGE SCALE GENOMIC DNA]</scope>
    <source>
        <strain evidence="2 3">CCMP332</strain>
    </source>
</reference>
<organism evidence="2 3">
    <name type="scientific">Cyclotella cryptica</name>
    <dbReference type="NCBI Taxonomy" id="29204"/>
    <lineage>
        <taxon>Eukaryota</taxon>
        <taxon>Sar</taxon>
        <taxon>Stramenopiles</taxon>
        <taxon>Ochrophyta</taxon>
        <taxon>Bacillariophyta</taxon>
        <taxon>Coscinodiscophyceae</taxon>
        <taxon>Thalassiosirophycidae</taxon>
        <taxon>Stephanodiscales</taxon>
        <taxon>Stephanodiscaceae</taxon>
        <taxon>Cyclotella</taxon>
    </lineage>
</organism>
<feature type="region of interest" description="Disordered" evidence="1">
    <location>
        <begin position="1"/>
        <end position="20"/>
    </location>
</feature>
<keyword evidence="3" id="KW-1185">Reference proteome</keyword>
<sequence>MPKLKSIHFDDSSSQNHRLSIDEGKSNDAIVVGNTDETLSFETPTQKEIELWEEVCDLLNRNQRVDVTKAIQSIHDASHYCKGAMYSKEARSFIDSCMPRIVSILVQNIDLGDTDVGSSENAHVKSCLEVALEIVSNDLAAASVADCECKTLSVLTDIFDEVMGVQDADHLEMRRKFEEANGFCHLGWYLSTKAEGRDTLHFPQIDTIYTILDVVKKSKSSCGCSEDDALVISDAVMLHLCCLDETQLIRLDSDSIEICNLVHEIYHDATILRGMLFDSFDRNLFHYFDFKRAFILKLIRTSSAPLKLLGWTELRAIIEQSAEKRPLPRAIVVDGAGLEEVNGIYEVDPKLVATDGRLKRNHVVSYVKRAPLSNEGVNEDGADSDEQIVLSPWNIFRLVGGKKEFLYRSRAPFNSNRRPPKSGWRIEKGARPSPAVKSVGLLLLTGDESTLEHDLVEWIFCCDVFKVVLEDLASNNEDVRSEAKKAIQSMMESIGQFLDFLIDIIPEQAEKYKVGVNDVEKALDIVNLIMKYFVSMISRPQWEGIGRDFVTATCEQLKKIHERFSTLFPQCVFDFFVFHRVLILGFLMSSSPSKIEIGQKELIRLEQTSIIAEGSINCATTAQPNMSIIVQQLLAAAEMSNVLQEHQLGDGVLNDDNEKVATDVKQILKRCLKALDTENLNSLHTEFVRSAMEILVRIYARTVNGIRQSTSDYHDFCRVAILKLITSSNHMIAQDGWVSLSQLLRMSIADRPPPRTYIVESRQRDNLNGVYEIDVSQLTEEGWLRDETNIRYVKNVVLDHDDDDYDKEHKDGRKNGPESADYFILERTATNDQIEFSFYTGDSRGHLHSCGETEFSYSPDGLAVPEGEEFKTPELELAKWAIKNTVIEKAYENGIPSEAAANCIMELIDLITSICDNETGENRPITNMLTIHPQDRSKLSNSCRKRKWDMTQFHDHKQRQSPSQHDAVHDHQEMEESS</sequence>
<dbReference type="EMBL" id="JABMIG020000133">
    <property type="protein sequence ID" value="KAL3790092.1"/>
    <property type="molecule type" value="Genomic_DNA"/>
</dbReference>
<dbReference type="Proteomes" id="UP001516023">
    <property type="component" value="Unassembled WGS sequence"/>
</dbReference>
<name>A0ABD3PQ87_9STRA</name>
<gene>
    <name evidence="2" type="ORF">HJC23_013603</name>
</gene>
<evidence type="ECO:0000256" key="1">
    <source>
        <dbReference type="SAM" id="MobiDB-lite"/>
    </source>
</evidence>
<protein>
    <submittedName>
        <fullName evidence="2">Uncharacterized protein</fullName>
    </submittedName>
</protein>
<comment type="caution">
    <text evidence="2">The sequence shown here is derived from an EMBL/GenBank/DDBJ whole genome shotgun (WGS) entry which is preliminary data.</text>
</comment>
<accession>A0ABD3PQ87</accession>
<evidence type="ECO:0000313" key="2">
    <source>
        <dbReference type="EMBL" id="KAL3790092.1"/>
    </source>
</evidence>